<feature type="chain" id="PRO_5031126942" evidence="1">
    <location>
        <begin position="27"/>
        <end position="121"/>
    </location>
</feature>
<accession>A0A7S1WIG9</accession>
<evidence type="ECO:0000256" key="1">
    <source>
        <dbReference type="SAM" id="SignalP"/>
    </source>
</evidence>
<dbReference type="EMBL" id="HBGE01078290">
    <property type="protein sequence ID" value="CAD9170068.1"/>
    <property type="molecule type" value="Transcribed_RNA"/>
</dbReference>
<keyword evidence="1" id="KW-0732">Signal</keyword>
<dbReference type="AlphaFoldDB" id="A0A7S1WIG9"/>
<organism evidence="2">
    <name type="scientific">Alexandrium catenella</name>
    <name type="common">Red tide dinoflagellate</name>
    <name type="synonym">Gonyaulax catenella</name>
    <dbReference type="NCBI Taxonomy" id="2925"/>
    <lineage>
        <taxon>Eukaryota</taxon>
        <taxon>Sar</taxon>
        <taxon>Alveolata</taxon>
        <taxon>Dinophyceae</taxon>
        <taxon>Gonyaulacales</taxon>
        <taxon>Pyrocystaceae</taxon>
        <taxon>Alexandrium</taxon>
    </lineage>
</organism>
<reference evidence="2" key="1">
    <citation type="submission" date="2021-01" db="EMBL/GenBank/DDBJ databases">
        <authorList>
            <person name="Corre E."/>
            <person name="Pelletier E."/>
            <person name="Niang G."/>
            <person name="Scheremetjew M."/>
            <person name="Finn R."/>
            <person name="Kale V."/>
            <person name="Holt S."/>
            <person name="Cochrane G."/>
            <person name="Meng A."/>
            <person name="Brown T."/>
            <person name="Cohen L."/>
        </authorList>
    </citation>
    <scope>NUCLEOTIDE SEQUENCE</scope>
    <source>
        <strain evidence="2">OF101</strain>
    </source>
</reference>
<name>A0A7S1WIG9_ALECA</name>
<feature type="signal peptide" evidence="1">
    <location>
        <begin position="1"/>
        <end position="26"/>
    </location>
</feature>
<gene>
    <name evidence="2" type="ORF">ACAT0790_LOCUS46837</name>
</gene>
<sequence>MRASSSCVAAAALLWGLGAQVQQAAAQPALAPTLSRQPLDKVYPDFVHCDPAETQGCFARCTASVPEQKTARARICMMVRCISSCTAPTSRGCPAAGTRACEQILRVLAKEDVTCAVECSM</sequence>
<protein>
    <submittedName>
        <fullName evidence="2">Uncharacterized protein</fullName>
    </submittedName>
</protein>
<evidence type="ECO:0000313" key="2">
    <source>
        <dbReference type="EMBL" id="CAD9170068.1"/>
    </source>
</evidence>
<proteinExistence type="predicted"/>